<evidence type="ECO:0000256" key="12">
    <source>
        <dbReference type="ARBA" id="ARBA00023242"/>
    </source>
</evidence>
<dbReference type="GO" id="GO:0046872">
    <property type="term" value="F:metal ion binding"/>
    <property type="evidence" value="ECO:0007669"/>
    <property type="project" value="UniProtKB-UniRule"/>
</dbReference>
<evidence type="ECO:0000256" key="11">
    <source>
        <dbReference type="ARBA" id="ARBA00023204"/>
    </source>
</evidence>
<dbReference type="EMBL" id="JAPTSV010000006">
    <property type="protein sequence ID" value="KAJ1526776.1"/>
    <property type="molecule type" value="Genomic_DNA"/>
</dbReference>
<keyword evidence="11 13" id="KW-0234">DNA repair</keyword>
<organism evidence="16 17">
    <name type="scientific">Megalurothrips usitatus</name>
    <name type="common">bean blossom thrips</name>
    <dbReference type="NCBI Taxonomy" id="439358"/>
    <lineage>
        <taxon>Eukaryota</taxon>
        <taxon>Metazoa</taxon>
        <taxon>Ecdysozoa</taxon>
        <taxon>Arthropoda</taxon>
        <taxon>Hexapoda</taxon>
        <taxon>Insecta</taxon>
        <taxon>Pterygota</taxon>
        <taxon>Neoptera</taxon>
        <taxon>Paraneoptera</taxon>
        <taxon>Thysanoptera</taxon>
        <taxon>Terebrantia</taxon>
        <taxon>Thripoidea</taxon>
        <taxon>Thripidae</taxon>
        <taxon>Megalurothrips</taxon>
    </lineage>
</organism>
<dbReference type="InterPro" id="IPR033309">
    <property type="entry name" value="Mus81"/>
</dbReference>
<evidence type="ECO:0000256" key="8">
    <source>
        <dbReference type="ARBA" id="ARBA00022801"/>
    </source>
</evidence>
<comment type="caution">
    <text evidence="16">The sequence shown here is derived from an EMBL/GenBank/DDBJ whole genome shotgun (WGS) entry which is preliminary data.</text>
</comment>
<dbReference type="GO" id="GO:0048476">
    <property type="term" value="C:Holliday junction resolvase complex"/>
    <property type="evidence" value="ECO:0007669"/>
    <property type="project" value="UniProtKB-UniRule"/>
</dbReference>
<dbReference type="GO" id="GO:0000727">
    <property type="term" value="P:double-strand break repair via break-induced replication"/>
    <property type="evidence" value="ECO:0007669"/>
    <property type="project" value="UniProtKB-UniRule"/>
</dbReference>
<dbReference type="Proteomes" id="UP001075354">
    <property type="component" value="Chromosome 6"/>
</dbReference>
<dbReference type="CDD" id="cd20074">
    <property type="entry name" value="XPF_nuclease_Mus81"/>
    <property type="match status" value="1"/>
</dbReference>
<dbReference type="FunFam" id="1.10.150.110:FF:000001">
    <property type="entry name" value="Putative Crossover junction endonuclease MUS81"/>
    <property type="match status" value="1"/>
</dbReference>
<comment type="subunit">
    <text evidence="13">Interacts with EME1.</text>
</comment>
<evidence type="ECO:0000256" key="6">
    <source>
        <dbReference type="ARBA" id="ARBA00022759"/>
    </source>
</evidence>
<dbReference type="InterPro" id="IPR042530">
    <property type="entry name" value="EME1/EME2_C"/>
</dbReference>
<dbReference type="GO" id="GO:0031573">
    <property type="term" value="P:mitotic intra-S DNA damage checkpoint signaling"/>
    <property type="evidence" value="ECO:0007669"/>
    <property type="project" value="TreeGrafter"/>
</dbReference>
<dbReference type="SUPFAM" id="SSF52980">
    <property type="entry name" value="Restriction endonuclease-like"/>
    <property type="match status" value="1"/>
</dbReference>
<keyword evidence="6 13" id="KW-0255">Endonuclease</keyword>
<protein>
    <recommendedName>
        <fullName evidence="13">Crossover junction endonuclease MUS81</fullName>
        <ecNumber evidence="13">3.1.22.-</ecNumber>
    </recommendedName>
</protein>
<dbReference type="SUPFAM" id="SSF47802">
    <property type="entry name" value="DNA polymerase beta, N-terminal domain-like"/>
    <property type="match status" value="1"/>
</dbReference>
<evidence type="ECO:0000256" key="3">
    <source>
        <dbReference type="ARBA" id="ARBA00010015"/>
    </source>
</evidence>
<reference evidence="16" key="1">
    <citation type="submission" date="2022-12" db="EMBL/GenBank/DDBJ databases">
        <title>Chromosome-level genome assembly of the bean flower thrips Megalurothrips usitatus.</title>
        <authorList>
            <person name="Ma L."/>
            <person name="Liu Q."/>
            <person name="Li H."/>
            <person name="Cai W."/>
        </authorList>
    </citation>
    <scope>NUCLEOTIDE SEQUENCE</scope>
    <source>
        <strain evidence="16">Cailab_2022a</strain>
    </source>
</reference>
<evidence type="ECO:0000259" key="15">
    <source>
        <dbReference type="SMART" id="SM00891"/>
    </source>
</evidence>
<keyword evidence="10 13" id="KW-0233">DNA recombination</keyword>
<evidence type="ECO:0000313" key="17">
    <source>
        <dbReference type="Proteomes" id="UP001075354"/>
    </source>
</evidence>
<dbReference type="GO" id="GO:0006308">
    <property type="term" value="P:DNA catabolic process"/>
    <property type="evidence" value="ECO:0007669"/>
    <property type="project" value="UniProtKB-UniRule"/>
</dbReference>
<sequence>MEPPKPGMKRITVRSKCPNPLFEKWLDDWRQEASDKGSDMQYCFAKALRSLRKYPLPLKTGKECMILECFGNRLCQLLDRKLTEYKKTNPEVDTELSGNVVAELTASELPRKRKSPKKKKTNDAQDTEVDSEPPDKVSKRAGREYVPAWRSGPFALLLALLNREEKSDYEGFMLKAELQREAQPLCDKSFTRPDPGSHYTAWSSMSQLLKKGLVSKCSNPAKFSLSSEGRDLARCLRKHQDGDTYLQAQQTSACGSPQREAYSKPDSPLVKKTSKICTARIKTAARDWEMTSSSSQVDHLHNLAEKKNNERERPPNGISCDTDPSAVLESGSFDVLLLVDTCETGGATKKNHNQTVSELTQMKVPFEVRKLEVGDFVWIARSRVCKDTELVLPYIVERKRMDDLGSSIKDRRFHEQKFRLKQSGIQNLIYLVESHGSDQHVGLPLSTLQQAAVNTQLVDGFIVKHTIDHRHSMAYLASLTRILGRDFQSKTLLGCLRKDLVEYTIADDFVTLINFKEFKQSTKKNKNFTVKEMFIRQLVQLKGLSVEKAIAITGRYPTPQALIQAYRLGGDENMLADIPCLGTASCRNVGSGCSKAVHFLYSSEMLR</sequence>
<keyword evidence="8 13" id="KW-0378">Hydrolase</keyword>
<dbReference type="InterPro" id="IPR006166">
    <property type="entry name" value="ERCC4_domain"/>
</dbReference>
<dbReference type="InterPro" id="IPR027421">
    <property type="entry name" value="DNA_pol_lamdba_lyase_dom_sf"/>
</dbReference>
<dbReference type="CDD" id="cd21036">
    <property type="entry name" value="WH_MUS81"/>
    <property type="match status" value="1"/>
</dbReference>
<comment type="function">
    <text evidence="13">Interacts with EME1 to form a DNA structure-specific endonuclease with substrate preference for branched DNA structures with a 5'-end at the branch nick. Typical substrates include 3'-flap structures, D-loops, replication forks and nicked Holliday junctions. May be required in mitosis for the processing of stalled or collapsed replication fork intermediates. May be required in meiosis for the repair of meiosis-specific double strand breaks subsequent to single-end invasion (SEI).</text>
</comment>
<dbReference type="GO" id="GO:0003677">
    <property type="term" value="F:DNA binding"/>
    <property type="evidence" value="ECO:0007669"/>
    <property type="project" value="UniProtKB-UniRule"/>
</dbReference>
<accession>A0AAV7XM67</accession>
<dbReference type="GO" id="GO:0008821">
    <property type="term" value="F:crossover junction DNA endonuclease activity"/>
    <property type="evidence" value="ECO:0007669"/>
    <property type="project" value="UniProtKB-UniRule"/>
</dbReference>
<dbReference type="PANTHER" id="PTHR13451">
    <property type="entry name" value="CLASS II CROSSOVER JUNCTION ENDONUCLEASE MUS81"/>
    <property type="match status" value="1"/>
</dbReference>
<feature type="compositionally biased region" description="Basic and acidic residues" evidence="14">
    <location>
        <begin position="298"/>
        <end position="314"/>
    </location>
</feature>
<dbReference type="GO" id="GO:0000712">
    <property type="term" value="P:resolution of meiotic recombination intermediates"/>
    <property type="evidence" value="ECO:0007669"/>
    <property type="project" value="TreeGrafter"/>
</dbReference>
<dbReference type="Pfam" id="PF21136">
    <property type="entry name" value="WHD_MUS81"/>
    <property type="match status" value="1"/>
</dbReference>
<evidence type="ECO:0000256" key="10">
    <source>
        <dbReference type="ARBA" id="ARBA00023172"/>
    </source>
</evidence>
<dbReference type="PANTHER" id="PTHR13451:SF0">
    <property type="entry name" value="CROSSOVER JUNCTION ENDONUCLEASE MUS81"/>
    <property type="match status" value="1"/>
</dbReference>
<comment type="cofactor">
    <cofactor evidence="1 13">
        <name>Mg(2+)</name>
        <dbReference type="ChEBI" id="CHEBI:18420"/>
    </cofactor>
</comment>
<dbReference type="EC" id="3.1.22.-" evidence="13"/>
<feature type="region of interest" description="Disordered" evidence="14">
    <location>
        <begin position="290"/>
        <end position="323"/>
    </location>
</feature>
<dbReference type="FunFam" id="3.40.50.10130:FF:000003">
    <property type="entry name" value="Crossover junction endonuclease MUS81"/>
    <property type="match status" value="1"/>
</dbReference>
<keyword evidence="4 13" id="KW-0540">Nuclease</keyword>
<dbReference type="Gene3D" id="1.10.10.10">
    <property type="entry name" value="Winged helix-like DNA-binding domain superfamily/Winged helix DNA-binding domain"/>
    <property type="match status" value="1"/>
</dbReference>
<comment type="similarity">
    <text evidence="3 13">Belongs to the XPF family.</text>
</comment>
<feature type="compositionally biased region" description="Basic residues" evidence="14">
    <location>
        <begin position="111"/>
        <end position="120"/>
    </location>
</feature>
<gene>
    <name evidence="16" type="ORF">ONE63_008350</name>
</gene>
<dbReference type="InterPro" id="IPR047416">
    <property type="entry name" value="XPF_nuclease_Mus81"/>
</dbReference>
<evidence type="ECO:0000256" key="2">
    <source>
        <dbReference type="ARBA" id="ARBA00004123"/>
    </source>
</evidence>
<dbReference type="GO" id="GO:0048257">
    <property type="term" value="F:3'-flap endonuclease activity"/>
    <property type="evidence" value="ECO:0007669"/>
    <property type="project" value="TreeGrafter"/>
</dbReference>
<evidence type="ECO:0000256" key="7">
    <source>
        <dbReference type="ARBA" id="ARBA00022763"/>
    </source>
</evidence>
<dbReference type="InterPro" id="IPR010996">
    <property type="entry name" value="HHH_MUS81"/>
</dbReference>
<feature type="region of interest" description="Disordered" evidence="14">
    <location>
        <begin position="107"/>
        <end position="140"/>
    </location>
</feature>
<feature type="domain" description="ERCC4" evidence="15">
    <location>
        <begin position="336"/>
        <end position="436"/>
    </location>
</feature>
<evidence type="ECO:0000256" key="9">
    <source>
        <dbReference type="ARBA" id="ARBA00022842"/>
    </source>
</evidence>
<evidence type="ECO:0000313" key="16">
    <source>
        <dbReference type="EMBL" id="KAJ1526776.1"/>
    </source>
</evidence>
<keyword evidence="9 13" id="KW-0460">Magnesium</keyword>
<name>A0AAV7XM67_9NEOP</name>
<dbReference type="Pfam" id="PF14716">
    <property type="entry name" value="HHH_8"/>
    <property type="match status" value="1"/>
</dbReference>
<keyword evidence="7 13" id="KW-0227">DNA damage</keyword>
<dbReference type="AlphaFoldDB" id="A0AAV7XM67"/>
<dbReference type="Pfam" id="PF02732">
    <property type="entry name" value="ERCC4"/>
    <property type="match status" value="1"/>
</dbReference>
<dbReference type="Gene3D" id="1.10.150.110">
    <property type="entry name" value="DNA polymerase beta, N-terminal domain-like"/>
    <property type="match status" value="1"/>
</dbReference>
<evidence type="ECO:0000256" key="14">
    <source>
        <dbReference type="SAM" id="MobiDB-lite"/>
    </source>
</evidence>
<comment type="subcellular location">
    <subcellularLocation>
        <location evidence="2 13">Nucleus</location>
    </subcellularLocation>
</comment>
<dbReference type="GO" id="GO:0031297">
    <property type="term" value="P:replication fork processing"/>
    <property type="evidence" value="ECO:0007669"/>
    <property type="project" value="UniProtKB-ARBA"/>
</dbReference>
<dbReference type="InterPro" id="IPR011335">
    <property type="entry name" value="Restrct_endonuc-II-like"/>
</dbReference>
<keyword evidence="12 13" id="KW-0539">Nucleus</keyword>
<dbReference type="Gene3D" id="1.10.150.670">
    <property type="entry name" value="Crossover junction endonuclease EME1, DNA-binding domain"/>
    <property type="match status" value="1"/>
</dbReference>
<dbReference type="Pfam" id="PF21292">
    <property type="entry name" value="EME1-MUS81_C"/>
    <property type="match status" value="1"/>
</dbReference>
<dbReference type="FunFam" id="1.10.10.10:FF:000307">
    <property type="entry name" value="Crossover junction endonuclease MUS81"/>
    <property type="match status" value="1"/>
</dbReference>
<dbReference type="SMART" id="SM00891">
    <property type="entry name" value="ERCC4"/>
    <property type="match status" value="1"/>
</dbReference>
<dbReference type="GO" id="GO:0005634">
    <property type="term" value="C:nucleus"/>
    <property type="evidence" value="ECO:0007669"/>
    <property type="project" value="UniProtKB-SubCell"/>
</dbReference>
<evidence type="ECO:0000256" key="4">
    <source>
        <dbReference type="ARBA" id="ARBA00022722"/>
    </source>
</evidence>
<evidence type="ECO:0000256" key="5">
    <source>
        <dbReference type="ARBA" id="ARBA00022723"/>
    </source>
</evidence>
<evidence type="ECO:0000256" key="1">
    <source>
        <dbReference type="ARBA" id="ARBA00001946"/>
    </source>
</evidence>
<keyword evidence="5 13" id="KW-0479">Metal-binding</keyword>
<dbReference type="InterPro" id="IPR047417">
    <property type="entry name" value="WHD_MUS81"/>
</dbReference>
<evidence type="ECO:0000256" key="13">
    <source>
        <dbReference type="RuleBase" id="RU369042"/>
    </source>
</evidence>
<dbReference type="InterPro" id="IPR036388">
    <property type="entry name" value="WH-like_DNA-bd_sf"/>
</dbReference>
<proteinExistence type="inferred from homology"/>
<dbReference type="Gene3D" id="3.40.50.10130">
    <property type="match status" value="1"/>
</dbReference>
<keyword evidence="17" id="KW-1185">Reference proteome</keyword>